<keyword evidence="5" id="KW-1185">Reference proteome</keyword>
<dbReference type="InterPro" id="IPR032816">
    <property type="entry name" value="VTT_dom"/>
</dbReference>
<evidence type="ECO:0000256" key="2">
    <source>
        <dbReference type="SAM" id="Phobius"/>
    </source>
</evidence>
<reference evidence="4 5" key="1">
    <citation type="submission" date="2015-07" db="EMBL/GenBank/DDBJ databases">
        <title>Genome sequencing project for genomic taxonomy and phylogenomics of Bacillus-like bacteria.</title>
        <authorList>
            <person name="Liu B."/>
            <person name="Wang J."/>
            <person name="Zhu Y."/>
            <person name="Liu G."/>
            <person name="Chen Q."/>
            <person name="Chen Z."/>
            <person name="Che J."/>
            <person name="Ge C."/>
            <person name="Shi H."/>
            <person name="Pan Z."/>
            <person name="Liu X."/>
        </authorList>
    </citation>
    <scope>NUCLEOTIDE SEQUENCE [LARGE SCALE GENOMIC DNA]</scope>
    <source>
        <strain evidence="4 5">DSM 54</strain>
    </source>
</reference>
<dbReference type="PATRIC" id="fig|33935.3.peg.1633"/>
<dbReference type="AlphaFoldDB" id="A0A0N0CX84"/>
<dbReference type="Pfam" id="PF09335">
    <property type="entry name" value="VTT_dom"/>
    <property type="match status" value="1"/>
</dbReference>
<keyword evidence="2" id="KW-0812">Transmembrane</keyword>
<dbReference type="InterPro" id="IPR051311">
    <property type="entry name" value="DedA_domain"/>
</dbReference>
<protein>
    <recommendedName>
        <fullName evidence="3">VTT domain-containing protein</fullName>
    </recommendedName>
</protein>
<feature type="transmembrane region" description="Helical" evidence="2">
    <location>
        <begin position="49"/>
        <end position="71"/>
    </location>
</feature>
<dbReference type="Proteomes" id="UP000037977">
    <property type="component" value="Unassembled WGS sequence"/>
</dbReference>
<organism evidence="4 5">
    <name type="scientific">Lysinibacillus macroides</name>
    <dbReference type="NCBI Taxonomy" id="33935"/>
    <lineage>
        <taxon>Bacteria</taxon>
        <taxon>Bacillati</taxon>
        <taxon>Bacillota</taxon>
        <taxon>Bacilli</taxon>
        <taxon>Bacillales</taxon>
        <taxon>Bacillaceae</taxon>
        <taxon>Lysinibacillus</taxon>
    </lineage>
</organism>
<evidence type="ECO:0000313" key="4">
    <source>
        <dbReference type="EMBL" id="KOY84231.1"/>
    </source>
</evidence>
<dbReference type="OrthoDB" id="9782291at2"/>
<evidence type="ECO:0000256" key="1">
    <source>
        <dbReference type="ARBA" id="ARBA00010792"/>
    </source>
</evidence>
<keyword evidence="2" id="KW-0472">Membrane</keyword>
<dbReference type="PANTHER" id="PTHR42709:SF9">
    <property type="entry name" value="ALKALINE PHOSPHATASE LIKE PROTEIN"/>
    <property type="match status" value="1"/>
</dbReference>
<gene>
    <name evidence="4" type="ORF">ADM90_00020</name>
</gene>
<proteinExistence type="inferred from homology"/>
<feature type="domain" description="VTT" evidence="3">
    <location>
        <begin position="30"/>
        <end position="155"/>
    </location>
</feature>
<feature type="transmembrane region" description="Helical" evidence="2">
    <location>
        <begin position="167"/>
        <end position="185"/>
    </location>
</feature>
<comment type="similarity">
    <text evidence="1">Belongs to the DedA family.</text>
</comment>
<evidence type="ECO:0000259" key="3">
    <source>
        <dbReference type="Pfam" id="PF09335"/>
    </source>
</evidence>
<dbReference type="GO" id="GO:0005886">
    <property type="term" value="C:plasma membrane"/>
    <property type="evidence" value="ECO:0007669"/>
    <property type="project" value="TreeGrafter"/>
</dbReference>
<dbReference type="EMBL" id="LGCI01000001">
    <property type="protein sequence ID" value="KOY84231.1"/>
    <property type="molecule type" value="Genomic_DNA"/>
</dbReference>
<comment type="caution">
    <text evidence="4">The sequence shown here is derived from an EMBL/GenBank/DDBJ whole genome shotgun (WGS) entry which is preliminary data.</text>
</comment>
<feature type="transmembrane region" description="Helical" evidence="2">
    <location>
        <begin position="135"/>
        <end position="161"/>
    </location>
</feature>
<feature type="transmembrane region" description="Helical" evidence="2">
    <location>
        <begin position="12"/>
        <end position="29"/>
    </location>
</feature>
<name>A0A0N0CX84_9BACI</name>
<keyword evidence="2" id="KW-1133">Transmembrane helix</keyword>
<evidence type="ECO:0000313" key="5">
    <source>
        <dbReference type="Proteomes" id="UP000037977"/>
    </source>
</evidence>
<accession>A0A0N0CX84</accession>
<dbReference type="STRING" id="33935.ADM90_00020"/>
<sequence length="197" mass="21929">MDEVVQLLETYGYVLIIVSLFFGIVGIPAPEESLIFLVGLFVGYHRLSLGWSIVSTIVGVYAGLLVAYAIGRWLGYPFMKRFGKFIGLTERNLETVSKGYNRNALRTVVVGIFIPGVRQLSPYVAGVSRVPFKNYLLYAFLATLVWAIPFLLAGRILGSVFHVGPEVAPYIGIGIAIVFIGYFLWKKRKGLRFKSKV</sequence>
<dbReference type="RefSeq" id="WP_053993055.1">
    <property type="nucleotide sequence ID" value="NZ_CP065643.1"/>
</dbReference>
<dbReference type="PANTHER" id="PTHR42709">
    <property type="entry name" value="ALKALINE PHOSPHATASE LIKE PROTEIN"/>
    <property type="match status" value="1"/>
</dbReference>